<dbReference type="AlphaFoldDB" id="A0AAE1XJ75"/>
<accession>A0AAE1XJ75</accession>
<name>A0AAE1XJ75_9LAMI</name>
<reference evidence="1" key="1">
    <citation type="submission" date="2020-06" db="EMBL/GenBank/DDBJ databases">
        <authorList>
            <person name="Li T."/>
            <person name="Hu X."/>
            <person name="Zhang T."/>
            <person name="Song X."/>
            <person name="Zhang H."/>
            <person name="Dai N."/>
            <person name="Sheng W."/>
            <person name="Hou X."/>
            <person name="Wei L."/>
        </authorList>
    </citation>
    <scope>NUCLEOTIDE SEQUENCE</scope>
    <source>
        <strain evidence="1">3651</strain>
        <tissue evidence="1">Leaf</tissue>
    </source>
</reference>
<comment type="caution">
    <text evidence="1">The sequence shown here is derived from an EMBL/GenBank/DDBJ whole genome shotgun (WGS) entry which is preliminary data.</text>
</comment>
<evidence type="ECO:0000313" key="2">
    <source>
        <dbReference type="Proteomes" id="UP001293254"/>
    </source>
</evidence>
<evidence type="ECO:0000313" key="1">
    <source>
        <dbReference type="EMBL" id="KAK4412377.1"/>
    </source>
</evidence>
<dbReference type="EMBL" id="JACGWO010000013">
    <property type="protein sequence ID" value="KAK4412377.1"/>
    <property type="molecule type" value="Genomic_DNA"/>
</dbReference>
<reference evidence="1" key="2">
    <citation type="journal article" date="2024" name="Plant">
        <title>Genomic evolution and insights into agronomic trait innovations of Sesamum species.</title>
        <authorList>
            <person name="Miao H."/>
            <person name="Wang L."/>
            <person name="Qu L."/>
            <person name="Liu H."/>
            <person name="Sun Y."/>
            <person name="Le M."/>
            <person name="Wang Q."/>
            <person name="Wei S."/>
            <person name="Zheng Y."/>
            <person name="Lin W."/>
            <person name="Duan Y."/>
            <person name="Cao H."/>
            <person name="Xiong S."/>
            <person name="Wang X."/>
            <person name="Wei L."/>
            <person name="Li C."/>
            <person name="Ma Q."/>
            <person name="Ju M."/>
            <person name="Zhao R."/>
            <person name="Li G."/>
            <person name="Mu C."/>
            <person name="Tian Q."/>
            <person name="Mei H."/>
            <person name="Zhang T."/>
            <person name="Gao T."/>
            <person name="Zhang H."/>
        </authorList>
    </citation>
    <scope>NUCLEOTIDE SEQUENCE</scope>
    <source>
        <strain evidence="1">3651</strain>
    </source>
</reference>
<keyword evidence="2" id="KW-1185">Reference proteome</keyword>
<sequence>MPELVEPENGQTVQYRRELDAYNKWWDQDLSARFTMLSCMHDNLIREYEKYPMVEELSKILKNVGCELSDEEQVLAVLKSLPEQTWGHVKLVLMHNEQIKTFNSVASHLTLEAGRREFGRAVRCPCHTCRST</sequence>
<dbReference type="Proteomes" id="UP001293254">
    <property type="component" value="Unassembled WGS sequence"/>
</dbReference>
<proteinExistence type="predicted"/>
<gene>
    <name evidence="1" type="ORF">Salat_2884600</name>
</gene>
<protein>
    <submittedName>
        <fullName evidence="1">Uncharacterized protein</fullName>
    </submittedName>
</protein>
<organism evidence="1 2">
    <name type="scientific">Sesamum alatum</name>
    <dbReference type="NCBI Taxonomy" id="300844"/>
    <lineage>
        <taxon>Eukaryota</taxon>
        <taxon>Viridiplantae</taxon>
        <taxon>Streptophyta</taxon>
        <taxon>Embryophyta</taxon>
        <taxon>Tracheophyta</taxon>
        <taxon>Spermatophyta</taxon>
        <taxon>Magnoliopsida</taxon>
        <taxon>eudicotyledons</taxon>
        <taxon>Gunneridae</taxon>
        <taxon>Pentapetalae</taxon>
        <taxon>asterids</taxon>
        <taxon>lamiids</taxon>
        <taxon>Lamiales</taxon>
        <taxon>Pedaliaceae</taxon>
        <taxon>Sesamum</taxon>
    </lineage>
</organism>